<dbReference type="InterPro" id="IPR007165">
    <property type="entry name" value="Phage_holin_4_2"/>
</dbReference>
<evidence type="ECO:0000313" key="2">
    <source>
        <dbReference type="EMBL" id="MFC5492464.1"/>
    </source>
</evidence>
<dbReference type="SUPFAM" id="SSF53649">
    <property type="entry name" value="Alkaline phosphatase-like"/>
    <property type="match status" value="1"/>
</dbReference>
<dbReference type="InterPro" id="IPR017850">
    <property type="entry name" value="Alkaline_phosphatase_core_sf"/>
</dbReference>
<dbReference type="Pfam" id="PF01663">
    <property type="entry name" value="Phosphodiest"/>
    <property type="match status" value="1"/>
</dbReference>
<protein>
    <submittedName>
        <fullName evidence="2">Phage holin family protein</fullName>
    </submittedName>
</protein>
<dbReference type="Proteomes" id="UP001595956">
    <property type="component" value="Unassembled WGS sequence"/>
</dbReference>
<keyword evidence="1" id="KW-1133">Transmembrane helix</keyword>
<dbReference type="InterPro" id="IPR002591">
    <property type="entry name" value="Phosphodiest/P_Trfase"/>
</dbReference>
<keyword evidence="3" id="KW-1185">Reference proteome</keyword>
<dbReference type="RefSeq" id="WP_345170791.1">
    <property type="nucleotide sequence ID" value="NZ_BAABFQ010000003.1"/>
</dbReference>
<reference evidence="3" key="1">
    <citation type="journal article" date="2019" name="Int. J. Syst. Evol. Microbiol.">
        <title>The Global Catalogue of Microorganisms (GCM) 10K type strain sequencing project: providing services to taxonomists for standard genome sequencing and annotation.</title>
        <authorList>
            <consortium name="The Broad Institute Genomics Platform"/>
            <consortium name="The Broad Institute Genome Sequencing Center for Infectious Disease"/>
            <person name="Wu L."/>
            <person name="Ma J."/>
        </authorList>
    </citation>
    <scope>NUCLEOTIDE SEQUENCE [LARGE SCALE GENOMIC DNA]</scope>
    <source>
        <strain evidence="3">KACC 13778</strain>
    </source>
</reference>
<feature type="transmembrane region" description="Helical" evidence="1">
    <location>
        <begin position="52"/>
        <end position="69"/>
    </location>
</feature>
<gene>
    <name evidence="2" type="ORF">ACFPKY_05115</name>
</gene>
<keyword evidence="1" id="KW-0472">Membrane</keyword>
<accession>A0ABW0MVU9</accession>
<dbReference type="Pfam" id="PF04020">
    <property type="entry name" value="Phage_holin_4_2"/>
    <property type="match status" value="1"/>
</dbReference>
<dbReference type="Gene3D" id="3.40.720.10">
    <property type="entry name" value="Alkaline Phosphatase, subunit A"/>
    <property type="match status" value="1"/>
</dbReference>
<evidence type="ECO:0000313" key="3">
    <source>
        <dbReference type="Proteomes" id="UP001595956"/>
    </source>
</evidence>
<feature type="transmembrane region" description="Helical" evidence="1">
    <location>
        <begin position="21"/>
        <end position="40"/>
    </location>
</feature>
<feature type="transmembrane region" description="Helical" evidence="1">
    <location>
        <begin position="109"/>
        <end position="130"/>
    </location>
</feature>
<feature type="transmembrane region" description="Helical" evidence="1">
    <location>
        <begin position="76"/>
        <end position="97"/>
    </location>
</feature>
<sequence length="684" mass="72646">MVRPAPARPRGRRLRWGDLGRALLGLVGAALGLVIASWVLPGFDVDGFEEALVVAALVAVCGAVLRVVLVEGAVWVGWVGALLVGLFGQALAIWVVVYAPQGDLGDAGIWWALAASWIVSAVSTLFVWVATAGTDDAATASLLRRARRQVVELDDPDVPGIVFVQADGVPYPVLEWCVRAGTLPTLSRWIREGSHAMAEWRPKLPATTPASQMGLLHGTIDGIPAFRWVDRATGRVLVANKPGDAAVIEALHTDGRGLLVDDGVSVSNLFTGDAPTAYATMSAVDRTGETRQARRVVTQYVSRPAGFTRSMSRTLSEVARERFQASRATRRNVRPRVHRGWAFAFERAALTGVLRDLNTTLVADSMLRGRRVVYVDYVDYDAVAHHAGISQPESLDALAGIDAVLAQLEAVAAVAPRKYHLVVLSDHGQSQGEIFADRYGEDLATLVARLSESAALAASENDEGSGALNSLVAGSAGTDTVLGRALARTSTRLTIDAIDTEVPGSGDKFLVFGSGNLGLVWVAGEQHRLTLEELTDRWPALLPGLVAHPGVGFVCVETDEHGPVALGPAGEHRLREGVVTGVDPLARFGPHAAEFLLRAATMAEAPDIYVNSLIDDLGEVAAFEGLVSCHGGLGGWQDRGMVVHPVDLALPDEMVVGADALHRVMVGWLEQLGHRTGLGERADG</sequence>
<proteinExistence type="predicted"/>
<keyword evidence="1" id="KW-0812">Transmembrane</keyword>
<evidence type="ECO:0000256" key="1">
    <source>
        <dbReference type="SAM" id="Phobius"/>
    </source>
</evidence>
<organism evidence="2 3">
    <name type="scientific">Nocardioides caricicola</name>
    <dbReference type="NCBI Taxonomy" id="634770"/>
    <lineage>
        <taxon>Bacteria</taxon>
        <taxon>Bacillati</taxon>
        <taxon>Actinomycetota</taxon>
        <taxon>Actinomycetes</taxon>
        <taxon>Propionibacteriales</taxon>
        <taxon>Nocardioidaceae</taxon>
        <taxon>Nocardioides</taxon>
    </lineage>
</organism>
<dbReference type="EMBL" id="JBHSMD010000002">
    <property type="protein sequence ID" value="MFC5492464.1"/>
    <property type="molecule type" value="Genomic_DNA"/>
</dbReference>
<comment type="caution">
    <text evidence="2">The sequence shown here is derived from an EMBL/GenBank/DDBJ whole genome shotgun (WGS) entry which is preliminary data.</text>
</comment>
<name>A0ABW0MVU9_9ACTN</name>